<protein>
    <submittedName>
        <fullName evidence="2">Uncharacterized protein</fullName>
    </submittedName>
</protein>
<name>A0A6J4JEN6_9ACTN</name>
<organism evidence="2">
    <name type="scientific">uncultured Mycobacteriales bacterium</name>
    <dbReference type="NCBI Taxonomy" id="581187"/>
    <lineage>
        <taxon>Bacteria</taxon>
        <taxon>Bacillati</taxon>
        <taxon>Actinomycetota</taxon>
        <taxon>Actinomycetes</taxon>
        <taxon>Mycobacteriales</taxon>
        <taxon>environmental samples</taxon>
    </lineage>
</organism>
<keyword evidence="1" id="KW-0812">Transmembrane</keyword>
<keyword evidence="1" id="KW-1133">Transmembrane helix</keyword>
<reference evidence="2" key="1">
    <citation type="submission" date="2020-02" db="EMBL/GenBank/DDBJ databases">
        <authorList>
            <person name="Meier V. D."/>
        </authorList>
    </citation>
    <scope>NUCLEOTIDE SEQUENCE</scope>
    <source>
        <strain evidence="2">AVDCRST_MAG41</strain>
    </source>
</reference>
<feature type="transmembrane region" description="Helical" evidence="1">
    <location>
        <begin position="67"/>
        <end position="85"/>
    </location>
</feature>
<evidence type="ECO:0000256" key="1">
    <source>
        <dbReference type="SAM" id="Phobius"/>
    </source>
</evidence>
<evidence type="ECO:0000313" key="2">
    <source>
        <dbReference type="EMBL" id="CAA9277150.1"/>
    </source>
</evidence>
<gene>
    <name evidence="2" type="ORF">AVDCRST_MAG41-3301</name>
</gene>
<sequence>MTMTGRSSETWARAAIVAAASLLLGAATFFAQGSLPDALTSFANSASGWTLVTVLLLTWIRVRAAVAALLGAATFVLLTVGYATAARLQDLFYDPTLFALVGVLVGPFVGVATSWLRAMPSRRPAMGTALLAGIGVGEAVFGLTSVADSTSPVYWVLIGAAALALLVAMLIRRIREALWKVLAVIGTCVTAGAFVVAYGVLGGV</sequence>
<dbReference type="EMBL" id="CADCTP010000304">
    <property type="protein sequence ID" value="CAA9277150.1"/>
    <property type="molecule type" value="Genomic_DNA"/>
</dbReference>
<feature type="transmembrane region" description="Helical" evidence="1">
    <location>
        <begin position="41"/>
        <end position="60"/>
    </location>
</feature>
<feature type="transmembrane region" description="Helical" evidence="1">
    <location>
        <begin position="153"/>
        <end position="171"/>
    </location>
</feature>
<feature type="transmembrane region" description="Helical" evidence="1">
    <location>
        <begin position="178"/>
        <end position="201"/>
    </location>
</feature>
<feature type="transmembrane region" description="Helical" evidence="1">
    <location>
        <begin position="128"/>
        <end position="147"/>
    </location>
</feature>
<dbReference type="InterPro" id="IPR045393">
    <property type="entry name" value="DUF6518"/>
</dbReference>
<dbReference type="Pfam" id="PF20128">
    <property type="entry name" value="DUF6518"/>
    <property type="match status" value="1"/>
</dbReference>
<accession>A0A6J4JEN6</accession>
<feature type="transmembrane region" description="Helical" evidence="1">
    <location>
        <begin position="97"/>
        <end position="116"/>
    </location>
</feature>
<keyword evidence="1" id="KW-0472">Membrane</keyword>
<dbReference type="AlphaFoldDB" id="A0A6J4JEN6"/>
<proteinExistence type="predicted"/>